<proteinExistence type="predicted"/>
<protein>
    <submittedName>
        <fullName evidence="2">Uncharacterized protein</fullName>
    </submittedName>
</protein>
<evidence type="ECO:0000313" key="3">
    <source>
        <dbReference type="Proteomes" id="UP000367750"/>
    </source>
</evidence>
<evidence type="ECO:0000256" key="1">
    <source>
        <dbReference type="SAM" id="MobiDB-lite"/>
    </source>
</evidence>
<feature type="compositionally biased region" description="Basic and acidic residues" evidence="1">
    <location>
        <begin position="14"/>
        <end position="29"/>
    </location>
</feature>
<gene>
    <name evidence="2" type="ORF">F4V43_03450</name>
</gene>
<reference evidence="2 3" key="1">
    <citation type="submission" date="2019-09" db="EMBL/GenBank/DDBJ databases">
        <title>Bacillus ochoae sp. nov., Paenibacillus whitsoniae sp. nov., Paenibacillus spiritus sp. nov. Isolated from the Mars Exploration Rover during spacecraft assembly.</title>
        <authorList>
            <person name="Seuylemezian A."/>
            <person name="Vaishampayan P."/>
        </authorList>
    </citation>
    <scope>NUCLEOTIDE SEQUENCE [LARGE SCALE GENOMIC DNA]</scope>
    <source>
        <strain evidence="2 3">MER_111</strain>
    </source>
</reference>
<accession>A0A5J5GH65</accession>
<name>A0A5J5GH65_9BACL</name>
<feature type="region of interest" description="Disordered" evidence="1">
    <location>
        <begin position="1"/>
        <end position="33"/>
    </location>
</feature>
<dbReference type="EMBL" id="VYKK01000004">
    <property type="protein sequence ID" value="KAA9007559.1"/>
    <property type="molecule type" value="Genomic_DNA"/>
</dbReference>
<evidence type="ECO:0000313" key="2">
    <source>
        <dbReference type="EMBL" id="KAA9007559.1"/>
    </source>
</evidence>
<keyword evidence="3" id="KW-1185">Reference proteome</keyword>
<comment type="caution">
    <text evidence="2">The sequence shown here is derived from an EMBL/GenBank/DDBJ whole genome shotgun (WGS) entry which is preliminary data.</text>
</comment>
<dbReference type="RefSeq" id="WP_150456849.1">
    <property type="nucleotide sequence ID" value="NZ_VYKK01000004.1"/>
</dbReference>
<sequence length="101" mass="11719">MREGGTEHRRHRDHRGEGGRHKELPEQRFHSAQTFRRGRALAFLEKLNVKRSTLLRQLAQPELESIRPVISGELKAVDAIIQEFIHTFELREAVEGETPND</sequence>
<organism evidence="2 3">
    <name type="scientific">Paenibacillus spiritus</name>
    <dbReference type="NCBI Taxonomy" id="2496557"/>
    <lineage>
        <taxon>Bacteria</taxon>
        <taxon>Bacillati</taxon>
        <taxon>Bacillota</taxon>
        <taxon>Bacilli</taxon>
        <taxon>Bacillales</taxon>
        <taxon>Paenibacillaceae</taxon>
        <taxon>Paenibacillus</taxon>
    </lineage>
</organism>
<dbReference type="Proteomes" id="UP000367750">
    <property type="component" value="Unassembled WGS sequence"/>
</dbReference>
<dbReference type="AlphaFoldDB" id="A0A5J5GH65"/>
<dbReference type="OrthoDB" id="2617663at2"/>